<comment type="caution">
    <text evidence="1">The sequence shown here is derived from an EMBL/GenBank/DDBJ whole genome shotgun (WGS) entry which is preliminary data.</text>
</comment>
<organism evidence="1 2">
    <name type="scientific">Platysternon megacephalum</name>
    <name type="common">big-headed turtle</name>
    <dbReference type="NCBI Taxonomy" id="55544"/>
    <lineage>
        <taxon>Eukaryota</taxon>
        <taxon>Metazoa</taxon>
        <taxon>Chordata</taxon>
        <taxon>Craniata</taxon>
        <taxon>Vertebrata</taxon>
        <taxon>Euteleostomi</taxon>
        <taxon>Archelosauria</taxon>
        <taxon>Testudinata</taxon>
        <taxon>Testudines</taxon>
        <taxon>Cryptodira</taxon>
        <taxon>Durocryptodira</taxon>
        <taxon>Testudinoidea</taxon>
        <taxon>Platysternidae</taxon>
        <taxon>Platysternon</taxon>
    </lineage>
</organism>
<evidence type="ECO:0000313" key="2">
    <source>
        <dbReference type="Proteomes" id="UP000297703"/>
    </source>
</evidence>
<accession>A0A4D9DSH3</accession>
<dbReference type="Proteomes" id="UP000297703">
    <property type="component" value="Unassembled WGS sequence"/>
</dbReference>
<proteinExistence type="predicted"/>
<sequence>MTCQSLVYFITGRHSEDTTVMRAAKDPATELTVCLICHKSYQLSSSPTVNIPEYFKAPSQVVNYCTGFVYPFVCRSNTILQNCKVELLLDFFCLDSKSNITGVFPTPSLSENWKTDFVAWLVAVLRGWMMKSFLTLVKMLL</sequence>
<protein>
    <submittedName>
        <fullName evidence="1">FAM196B-like protein</fullName>
    </submittedName>
</protein>
<name>A0A4D9DSH3_9SAUR</name>
<dbReference type="AlphaFoldDB" id="A0A4D9DSH3"/>
<reference evidence="1 2" key="2">
    <citation type="submission" date="2019-04" db="EMBL/GenBank/DDBJ databases">
        <title>The genome sequence of big-headed turtle.</title>
        <authorList>
            <person name="Gong S."/>
        </authorList>
    </citation>
    <scope>NUCLEOTIDE SEQUENCE [LARGE SCALE GENOMIC DNA]</scope>
    <source>
        <strain evidence="1">DO16091913</strain>
        <tissue evidence="1">Muscle</tissue>
    </source>
</reference>
<keyword evidence="2" id="KW-1185">Reference proteome</keyword>
<gene>
    <name evidence="1" type="ORF">DR999_PMT18511</name>
</gene>
<evidence type="ECO:0000313" key="1">
    <source>
        <dbReference type="EMBL" id="TFJ99417.1"/>
    </source>
</evidence>
<dbReference type="EMBL" id="QXTE01000329">
    <property type="protein sequence ID" value="TFJ99417.1"/>
    <property type="molecule type" value="Genomic_DNA"/>
</dbReference>
<reference evidence="1 2" key="1">
    <citation type="submission" date="2019-04" db="EMBL/GenBank/DDBJ databases">
        <title>Draft genome of the big-headed turtle Platysternon megacephalum.</title>
        <authorList>
            <person name="Gong S."/>
        </authorList>
    </citation>
    <scope>NUCLEOTIDE SEQUENCE [LARGE SCALE GENOMIC DNA]</scope>
    <source>
        <strain evidence="1">DO16091913</strain>
        <tissue evidence="1">Muscle</tissue>
    </source>
</reference>